<protein>
    <recommendedName>
        <fullName evidence="1">DUF627 domain-containing protein</fullName>
    </recommendedName>
</protein>
<organism evidence="2 4">
    <name type="scientific">Cardamine amara subsp. amara</name>
    <dbReference type="NCBI Taxonomy" id="228776"/>
    <lineage>
        <taxon>Eukaryota</taxon>
        <taxon>Viridiplantae</taxon>
        <taxon>Streptophyta</taxon>
        <taxon>Embryophyta</taxon>
        <taxon>Tracheophyta</taxon>
        <taxon>Spermatophyta</taxon>
        <taxon>Magnoliopsida</taxon>
        <taxon>eudicotyledons</taxon>
        <taxon>Gunneridae</taxon>
        <taxon>Pentapetalae</taxon>
        <taxon>rosids</taxon>
        <taxon>malvids</taxon>
        <taxon>Brassicales</taxon>
        <taxon>Brassicaceae</taxon>
        <taxon>Cardamineae</taxon>
        <taxon>Cardamine</taxon>
    </lineage>
</organism>
<proteinExistence type="predicted"/>
<evidence type="ECO:0000313" key="2">
    <source>
        <dbReference type="EMBL" id="KAL1207326.1"/>
    </source>
</evidence>
<dbReference type="Pfam" id="PF04781">
    <property type="entry name" value="DUF627"/>
    <property type="match status" value="1"/>
</dbReference>
<sequence>MLTAWDPNSEKSMDKDTKKKIDTAYNHAKDLWGKDKRIEALKSIEKTISVHRNQERCFSLHELQGHIFFKLAKETTISDIKRLYLFASLDAFSTSTLLCPTAVMSFHGYARSAILLGDQLGANKIYEKAFLKAKQGLAVKQPQGRYESNYFDKLKKELETLMNFAAEKKDAVVTYSGTSTKANQMVLIEKEHSEADTSFDQLKNFWVNLDDKTKR</sequence>
<evidence type="ECO:0000259" key="1">
    <source>
        <dbReference type="Pfam" id="PF04781"/>
    </source>
</evidence>
<evidence type="ECO:0000313" key="3">
    <source>
        <dbReference type="EMBL" id="KAL1219261.1"/>
    </source>
</evidence>
<evidence type="ECO:0000313" key="4">
    <source>
        <dbReference type="Proteomes" id="UP001558713"/>
    </source>
</evidence>
<dbReference type="Proteomes" id="UP001558713">
    <property type="component" value="Unassembled WGS sequence"/>
</dbReference>
<dbReference type="EMBL" id="JBANAX010000479">
    <property type="protein sequence ID" value="KAL1207326.1"/>
    <property type="molecule type" value="Genomic_DNA"/>
</dbReference>
<reference evidence="2 4" key="1">
    <citation type="submission" date="2024-04" db="EMBL/GenBank/DDBJ databases">
        <title>Genome assembly C_amara_ONT_v2.</title>
        <authorList>
            <person name="Yant L."/>
            <person name="Moore C."/>
            <person name="Slenker M."/>
        </authorList>
    </citation>
    <scope>NUCLEOTIDE SEQUENCE [LARGE SCALE GENOMIC DNA]</scope>
    <source>
        <tissue evidence="2">Leaf</tissue>
    </source>
</reference>
<dbReference type="InterPro" id="IPR006866">
    <property type="entry name" value="DUF627_N"/>
</dbReference>
<dbReference type="EMBL" id="JBANAX010000186">
    <property type="protein sequence ID" value="KAL1219261.1"/>
    <property type="molecule type" value="Genomic_DNA"/>
</dbReference>
<gene>
    <name evidence="2" type="ORF">V5N11_028974</name>
    <name evidence="3" type="ORF">V5N11_029545</name>
</gene>
<name>A0ABD1AKP4_CARAN</name>
<comment type="caution">
    <text evidence="2">The sequence shown here is derived from an EMBL/GenBank/DDBJ whole genome shotgun (WGS) entry which is preliminary data.</text>
</comment>
<dbReference type="AlphaFoldDB" id="A0ABD1AKP4"/>
<feature type="domain" description="DUF627" evidence="1">
    <location>
        <begin position="28"/>
        <end position="140"/>
    </location>
</feature>
<keyword evidence="4" id="KW-1185">Reference proteome</keyword>
<accession>A0ABD1AKP4</accession>